<dbReference type="EMBL" id="VTET01000011">
    <property type="protein sequence ID" value="TYS68049.1"/>
    <property type="molecule type" value="Genomic_DNA"/>
</dbReference>
<feature type="transmembrane region" description="Helical" evidence="1">
    <location>
        <begin position="40"/>
        <end position="64"/>
    </location>
</feature>
<name>A0A5D4SYL9_9BACI</name>
<evidence type="ECO:0000256" key="1">
    <source>
        <dbReference type="SAM" id="Phobius"/>
    </source>
</evidence>
<dbReference type="Proteomes" id="UP000324517">
    <property type="component" value="Unassembled WGS sequence"/>
</dbReference>
<dbReference type="AlphaFoldDB" id="A0A5D4SYL9"/>
<dbReference type="OrthoDB" id="2454425at2"/>
<accession>A0A5D4SYL9</accession>
<protein>
    <submittedName>
        <fullName evidence="2">Uncharacterized protein</fullName>
    </submittedName>
</protein>
<reference evidence="2 3" key="1">
    <citation type="submission" date="2019-08" db="EMBL/GenBank/DDBJ databases">
        <title>Bacillus genomes from the desert of Cuatro Cienegas, Coahuila.</title>
        <authorList>
            <person name="Olmedo-Alvarez G."/>
        </authorList>
    </citation>
    <scope>NUCLEOTIDE SEQUENCE [LARGE SCALE GENOMIC DNA]</scope>
    <source>
        <strain evidence="2 3">CH98b_3T</strain>
    </source>
</reference>
<sequence>MLEGLQLWSHGSVVDGNGIGVYFLGLEINDRVLEANIPNYAIGFFIAGLCTLLMSITSLTRLLFKSISRTPV</sequence>
<comment type="caution">
    <text evidence="2">The sequence shown here is derived from an EMBL/GenBank/DDBJ whole genome shotgun (WGS) entry which is preliminary data.</text>
</comment>
<proteinExistence type="predicted"/>
<organism evidence="2 3">
    <name type="scientific">Sutcliffiella horikoshii</name>
    <dbReference type="NCBI Taxonomy" id="79883"/>
    <lineage>
        <taxon>Bacteria</taxon>
        <taxon>Bacillati</taxon>
        <taxon>Bacillota</taxon>
        <taxon>Bacilli</taxon>
        <taxon>Bacillales</taxon>
        <taxon>Bacillaceae</taxon>
        <taxon>Sutcliffiella</taxon>
    </lineage>
</organism>
<keyword evidence="1" id="KW-0812">Transmembrane</keyword>
<evidence type="ECO:0000313" key="2">
    <source>
        <dbReference type="EMBL" id="TYS68049.1"/>
    </source>
</evidence>
<keyword evidence="1" id="KW-0472">Membrane</keyword>
<gene>
    <name evidence="2" type="ORF">FZC75_18345</name>
</gene>
<keyword evidence="1" id="KW-1133">Transmembrane helix</keyword>
<evidence type="ECO:0000313" key="3">
    <source>
        <dbReference type="Proteomes" id="UP000324517"/>
    </source>
</evidence>